<dbReference type="AlphaFoldDB" id="A0AAV4LW19"/>
<feature type="region of interest" description="Disordered" evidence="1">
    <location>
        <begin position="256"/>
        <end position="278"/>
    </location>
</feature>
<proteinExistence type="predicted"/>
<reference evidence="2 3" key="1">
    <citation type="submission" date="2021-06" db="EMBL/GenBank/DDBJ databases">
        <title>Genome sequence of Babesia caballi.</title>
        <authorList>
            <person name="Yamagishi J."/>
            <person name="Kidaka T."/>
            <person name="Ochi A."/>
        </authorList>
    </citation>
    <scope>NUCLEOTIDE SEQUENCE [LARGE SCALE GENOMIC DNA]</scope>
    <source>
        <strain evidence="2">USDA-D6B2</strain>
    </source>
</reference>
<dbReference type="Proteomes" id="UP001497744">
    <property type="component" value="Unassembled WGS sequence"/>
</dbReference>
<gene>
    <name evidence="2" type="ORF">BcabD6B2_36280</name>
</gene>
<name>A0AAV4LW19_BABCB</name>
<dbReference type="RefSeq" id="XP_067716262.1">
    <property type="nucleotide sequence ID" value="XM_067860161.1"/>
</dbReference>
<organism evidence="2 3">
    <name type="scientific">Babesia caballi</name>
    <dbReference type="NCBI Taxonomy" id="5871"/>
    <lineage>
        <taxon>Eukaryota</taxon>
        <taxon>Sar</taxon>
        <taxon>Alveolata</taxon>
        <taxon>Apicomplexa</taxon>
        <taxon>Aconoidasida</taxon>
        <taxon>Piroplasmida</taxon>
        <taxon>Babesiidae</taxon>
        <taxon>Babesia</taxon>
    </lineage>
</organism>
<evidence type="ECO:0000256" key="1">
    <source>
        <dbReference type="SAM" id="MobiDB-lite"/>
    </source>
</evidence>
<protein>
    <submittedName>
        <fullName evidence="2">Uncharacterized protein</fullName>
    </submittedName>
</protein>
<evidence type="ECO:0000313" key="3">
    <source>
        <dbReference type="Proteomes" id="UP001497744"/>
    </source>
</evidence>
<dbReference type="EMBL" id="BPLF01000003">
    <property type="protein sequence ID" value="GIX64193.1"/>
    <property type="molecule type" value="Genomic_DNA"/>
</dbReference>
<accession>A0AAV4LW19</accession>
<keyword evidence="3" id="KW-1185">Reference proteome</keyword>
<dbReference type="GeneID" id="94195674"/>
<sequence>MAHESLTTPPTTLKEAIDWLLTVQKSGGLDALSIAVFILLTKSDKNLELHTDTFKGVTESVKKSLSHEFFESNNTADEVRHLLDGTKPHMFRGPLERLTSYWLGRFSPTSFEETGLSVQDVQASIHKLSRGVEKFLDTVKDGKNYSSVYAPYATWDGDCGYDRQLCAEIFVGMTPLFYSSFEALQDIEETRSERRKTVGDESSRIGRFMDAAGYDVHKEIDGTRTTDAVVDSTASFDRRFFRRLYDISGFLASGRSHSVGCSRNDKKMQRPISQHVSR</sequence>
<comment type="caution">
    <text evidence="2">The sequence shown here is derived from an EMBL/GenBank/DDBJ whole genome shotgun (WGS) entry which is preliminary data.</text>
</comment>
<evidence type="ECO:0000313" key="2">
    <source>
        <dbReference type="EMBL" id="GIX64193.1"/>
    </source>
</evidence>